<reference evidence="8" key="1">
    <citation type="journal article" date="2019" name="Int. J. Syst. Evol. Microbiol.">
        <title>The Global Catalogue of Microorganisms (GCM) 10K type strain sequencing project: providing services to taxonomists for standard genome sequencing and annotation.</title>
        <authorList>
            <consortium name="The Broad Institute Genomics Platform"/>
            <consortium name="The Broad Institute Genome Sequencing Center for Infectious Disease"/>
            <person name="Wu L."/>
            <person name="Ma J."/>
        </authorList>
    </citation>
    <scope>NUCLEOTIDE SEQUENCE [LARGE SCALE GENOMIC DNA]</scope>
    <source>
        <strain evidence="8">JCM 18127</strain>
    </source>
</reference>
<protein>
    <submittedName>
        <fullName evidence="7">NAD(P)/FAD-dependent oxidoreductase</fullName>
    </submittedName>
</protein>
<comment type="caution">
    <text evidence="7">The sequence shown here is derived from an EMBL/GenBank/DDBJ whole genome shotgun (WGS) entry which is preliminary data.</text>
</comment>
<keyword evidence="8" id="KW-1185">Reference proteome</keyword>
<dbReference type="RefSeq" id="WP_345262135.1">
    <property type="nucleotide sequence ID" value="NZ_BAABIM010000001.1"/>
</dbReference>
<accession>A0ABP8VS20</accession>
<dbReference type="EMBL" id="BAABIM010000001">
    <property type="protein sequence ID" value="GAA4669064.1"/>
    <property type="molecule type" value="Genomic_DNA"/>
</dbReference>
<gene>
    <name evidence="7" type="ORF">GCM10023226_01560</name>
</gene>
<evidence type="ECO:0000256" key="4">
    <source>
        <dbReference type="ARBA" id="ARBA00022827"/>
    </source>
</evidence>
<evidence type="ECO:0000256" key="2">
    <source>
        <dbReference type="ARBA" id="ARBA00010139"/>
    </source>
</evidence>
<comment type="similarity">
    <text evidence="2">Belongs to the FAD-binding monooxygenase family.</text>
</comment>
<evidence type="ECO:0000256" key="5">
    <source>
        <dbReference type="ARBA" id="ARBA00023002"/>
    </source>
</evidence>
<evidence type="ECO:0000256" key="6">
    <source>
        <dbReference type="ARBA" id="ARBA00023033"/>
    </source>
</evidence>
<keyword evidence="6" id="KW-0503">Monooxygenase</keyword>
<dbReference type="Proteomes" id="UP001500621">
    <property type="component" value="Unassembled WGS sequence"/>
</dbReference>
<keyword evidence="4" id="KW-0274">FAD</keyword>
<evidence type="ECO:0000313" key="8">
    <source>
        <dbReference type="Proteomes" id="UP001500621"/>
    </source>
</evidence>
<comment type="cofactor">
    <cofactor evidence="1">
        <name>FAD</name>
        <dbReference type="ChEBI" id="CHEBI:57692"/>
    </cofactor>
</comment>
<dbReference type="PRINTS" id="PR00411">
    <property type="entry name" value="PNDRDTASEI"/>
</dbReference>
<evidence type="ECO:0000313" key="7">
    <source>
        <dbReference type="EMBL" id="GAA4669064.1"/>
    </source>
</evidence>
<keyword evidence="3" id="KW-0285">Flavoprotein</keyword>
<dbReference type="PANTHER" id="PTHR43872">
    <property type="entry name" value="MONOOXYGENASE, PUTATIVE (AFU_ORTHOLOGUE AFUA_8G02570)-RELATED"/>
    <property type="match status" value="1"/>
</dbReference>
<dbReference type="Pfam" id="PF00743">
    <property type="entry name" value="FMO-like"/>
    <property type="match status" value="1"/>
</dbReference>
<evidence type="ECO:0000256" key="3">
    <source>
        <dbReference type="ARBA" id="ARBA00022630"/>
    </source>
</evidence>
<proteinExistence type="inferred from homology"/>
<organism evidence="7 8">
    <name type="scientific">Nocardioides nanhaiensis</name>
    <dbReference type="NCBI Taxonomy" id="1476871"/>
    <lineage>
        <taxon>Bacteria</taxon>
        <taxon>Bacillati</taxon>
        <taxon>Actinomycetota</taxon>
        <taxon>Actinomycetes</taxon>
        <taxon>Propionibacteriales</taxon>
        <taxon>Nocardioidaceae</taxon>
        <taxon>Nocardioides</taxon>
    </lineage>
</organism>
<evidence type="ECO:0000256" key="1">
    <source>
        <dbReference type="ARBA" id="ARBA00001974"/>
    </source>
</evidence>
<dbReference type="InterPro" id="IPR020946">
    <property type="entry name" value="Flavin_mOase-like"/>
</dbReference>
<keyword evidence="5" id="KW-0560">Oxidoreductase</keyword>
<dbReference type="SUPFAM" id="SSF51905">
    <property type="entry name" value="FAD/NAD(P)-binding domain"/>
    <property type="match status" value="1"/>
</dbReference>
<dbReference type="PANTHER" id="PTHR43872:SF1">
    <property type="entry name" value="MONOOXYGENASE, PUTATIVE (AFU_ORTHOLOGUE AFUA_8G02570)-RELATED"/>
    <property type="match status" value="1"/>
</dbReference>
<name>A0ABP8VS20_9ACTN</name>
<dbReference type="InterPro" id="IPR036188">
    <property type="entry name" value="FAD/NAD-bd_sf"/>
</dbReference>
<dbReference type="InterPro" id="IPR051820">
    <property type="entry name" value="FAD-binding_MO"/>
</dbReference>
<dbReference type="Gene3D" id="3.50.50.60">
    <property type="entry name" value="FAD/NAD(P)-binding domain"/>
    <property type="match status" value="2"/>
</dbReference>
<sequence length="480" mass="53140">MTTPEHVDVLVIGAGLSGIGAACQITEAFPDKTVAVLEGREVSGGTWDLFRYPGIRSDSDMFTFGYSWRPWPGDTALADGPLILDYVRTVAAERGVDKLIRYRHRVTGAEWSSETATWTVHVEHDGAPLTLTTSFLYGCTGYYDYEQGHQPEFPGAERFQGTLVHPQHWPEDLDHTGKRVVVIGSGATAVTLVPAMAGEAEHVTMLQRSPSYVLSRSGRDPVAKALRRLPQKVAYPAARWANILLAMGTYGLAQARPALARKIIRKGTAQQLPPEVDVDTHFNPSYDPWDQRLCFVPDGDLFRALRRGQASIVTDTIETFTERGIRLSSGEELEADIVVSATGLRLLAFGDIDFTVDGERVDISQAMAYRALMLSGVPNFVYTIGYTNASWTLKADLVGSYAVRLLRHLERTGRRSVVPRRDPTVQERPFLDFSSGYVQRALDRLPKQGDRAPWSLKQNYVSDLRTIKGAPLEDGVLEFA</sequence>
<dbReference type="Pfam" id="PF13450">
    <property type="entry name" value="NAD_binding_8"/>
    <property type="match status" value="1"/>
</dbReference>